<dbReference type="InterPro" id="IPR051184">
    <property type="entry name" value="Tyrosine-phos_adapter"/>
</dbReference>
<dbReference type="PANTHER" id="PTHR19969:SF5">
    <property type="entry name" value="CRK-LIKE PROTEIN"/>
    <property type="match status" value="1"/>
</dbReference>
<keyword evidence="1 2" id="KW-0727">SH2 domain</keyword>
<evidence type="ECO:0000256" key="2">
    <source>
        <dbReference type="PROSITE-ProRule" id="PRU00191"/>
    </source>
</evidence>
<dbReference type="InterPro" id="IPR000980">
    <property type="entry name" value="SH2"/>
</dbReference>
<proteinExistence type="predicted"/>
<dbReference type="PROSITE" id="PS50001">
    <property type="entry name" value="SH2"/>
    <property type="match status" value="1"/>
</dbReference>
<dbReference type="GO" id="GO:0005737">
    <property type="term" value="C:cytoplasm"/>
    <property type="evidence" value="ECO:0007669"/>
    <property type="project" value="TreeGrafter"/>
</dbReference>
<feature type="domain" description="SH2" evidence="3">
    <location>
        <begin position="69"/>
        <end position="129"/>
    </location>
</feature>
<evidence type="ECO:0000313" key="4">
    <source>
        <dbReference type="EMBL" id="VEL31916.1"/>
    </source>
</evidence>
<evidence type="ECO:0000313" key="5">
    <source>
        <dbReference type="Proteomes" id="UP000784294"/>
    </source>
</evidence>
<evidence type="ECO:0000259" key="3">
    <source>
        <dbReference type="PROSITE" id="PS50001"/>
    </source>
</evidence>
<dbReference type="InterPro" id="IPR036860">
    <property type="entry name" value="SH2_dom_sf"/>
</dbReference>
<organism evidence="4 5">
    <name type="scientific">Protopolystoma xenopodis</name>
    <dbReference type="NCBI Taxonomy" id="117903"/>
    <lineage>
        <taxon>Eukaryota</taxon>
        <taxon>Metazoa</taxon>
        <taxon>Spiralia</taxon>
        <taxon>Lophotrochozoa</taxon>
        <taxon>Platyhelminthes</taxon>
        <taxon>Monogenea</taxon>
        <taxon>Polyopisthocotylea</taxon>
        <taxon>Polystomatidea</taxon>
        <taxon>Polystomatidae</taxon>
        <taxon>Protopolystoma</taxon>
    </lineage>
</organism>
<dbReference type="PANTHER" id="PTHR19969">
    <property type="entry name" value="SH2-SH3 ADAPTOR PROTEIN-RELATED"/>
    <property type="match status" value="1"/>
</dbReference>
<dbReference type="SUPFAM" id="SSF55550">
    <property type="entry name" value="SH2 domain"/>
    <property type="match status" value="1"/>
</dbReference>
<dbReference type="GO" id="GO:0030971">
    <property type="term" value="F:receptor tyrosine kinase binding"/>
    <property type="evidence" value="ECO:0007669"/>
    <property type="project" value="TreeGrafter"/>
</dbReference>
<keyword evidence="5" id="KW-1185">Reference proteome</keyword>
<name>A0A448XA16_9PLAT</name>
<dbReference type="Pfam" id="PF00017">
    <property type="entry name" value="SH2"/>
    <property type="match status" value="1"/>
</dbReference>
<dbReference type="Gene3D" id="3.30.505.10">
    <property type="entry name" value="SH2 domain"/>
    <property type="match status" value="1"/>
</dbReference>
<dbReference type="EMBL" id="CAAALY010127974">
    <property type="protein sequence ID" value="VEL31916.1"/>
    <property type="molecule type" value="Genomic_DNA"/>
</dbReference>
<reference evidence="4" key="1">
    <citation type="submission" date="2018-11" db="EMBL/GenBank/DDBJ databases">
        <authorList>
            <consortium name="Pathogen Informatics"/>
        </authorList>
    </citation>
    <scope>NUCLEOTIDE SEQUENCE</scope>
</reference>
<evidence type="ECO:0000256" key="1">
    <source>
        <dbReference type="ARBA" id="ARBA00022999"/>
    </source>
</evidence>
<gene>
    <name evidence="4" type="ORF">PXEA_LOCUS25356</name>
</gene>
<dbReference type="OrthoDB" id="98077at2759"/>
<dbReference type="GO" id="GO:0007167">
    <property type="term" value="P:enzyme-linked receptor protein signaling pathway"/>
    <property type="evidence" value="ECO:0007669"/>
    <property type="project" value="TreeGrafter"/>
</dbReference>
<accession>A0A448XA16</accession>
<dbReference type="AlphaFoldDB" id="A0A448XA16"/>
<dbReference type="Proteomes" id="UP000784294">
    <property type="component" value="Unassembled WGS sequence"/>
</dbReference>
<sequence>MPTNYITGPTPINGVSPSCGNSASVETQGATLTACVGAMPSSDDANSHATSGVGSQASLAGLGLDLERWYHGAIQRNYAEYLLNSGITGSFLVRESESHPGQLTISLRHEGRIYHYRINRDDTNKVWHS</sequence>
<dbReference type="PRINTS" id="PR00401">
    <property type="entry name" value="SH2DOMAIN"/>
</dbReference>
<protein>
    <recommendedName>
        <fullName evidence="3">SH2 domain-containing protein</fullName>
    </recommendedName>
</protein>
<dbReference type="GO" id="GO:0016477">
    <property type="term" value="P:cell migration"/>
    <property type="evidence" value="ECO:0007669"/>
    <property type="project" value="TreeGrafter"/>
</dbReference>
<dbReference type="GO" id="GO:0035591">
    <property type="term" value="F:signaling adaptor activity"/>
    <property type="evidence" value="ECO:0007669"/>
    <property type="project" value="TreeGrafter"/>
</dbReference>
<dbReference type="SMART" id="SM00252">
    <property type="entry name" value="SH2"/>
    <property type="match status" value="1"/>
</dbReference>
<comment type="caution">
    <text evidence="4">The sequence shown here is derived from an EMBL/GenBank/DDBJ whole genome shotgun (WGS) entry which is preliminary data.</text>
</comment>